<sequence>MIQEQVKQKRVKRLIALVMSLFAYAFILKVMTWLFRSFQIRNFGYCILATLIIYGLNVTVKPVLFQITLPLTGISFGLFYFVLNVFVLKLTDWILGPAFTVANIWVVFFIAILITICFQVFQSMILKPIVRRIRIHE</sequence>
<name>A0A9D0YYV9_9FIRM</name>
<dbReference type="PANTHER" id="PTHR37309:SF1">
    <property type="entry name" value="SLR0284 PROTEIN"/>
    <property type="match status" value="1"/>
</dbReference>
<dbReference type="Proteomes" id="UP000886725">
    <property type="component" value="Unassembled WGS sequence"/>
</dbReference>
<keyword evidence="1" id="KW-0812">Transmembrane</keyword>
<protein>
    <submittedName>
        <fullName evidence="2">Phage holin family protein</fullName>
    </submittedName>
</protein>
<organism evidence="2 3">
    <name type="scientific">Candidatus Faecenecus gallistercoris</name>
    <dbReference type="NCBI Taxonomy" id="2840793"/>
    <lineage>
        <taxon>Bacteria</taxon>
        <taxon>Bacillati</taxon>
        <taxon>Bacillota</taxon>
        <taxon>Bacillota incertae sedis</taxon>
        <taxon>Candidatus Faecenecus</taxon>
    </lineage>
</organism>
<dbReference type="AlphaFoldDB" id="A0A9D0YYV9"/>
<accession>A0A9D0YYV9</accession>
<keyword evidence="1" id="KW-1133">Transmembrane helix</keyword>
<keyword evidence="1" id="KW-0472">Membrane</keyword>
<feature type="transmembrane region" description="Helical" evidence="1">
    <location>
        <begin position="42"/>
        <end position="60"/>
    </location>
</feature>
<proteinExistence type="predicted"/>
<reference evidence="2" key="2">
    <citation type="journal article" date="2021" name="PeerJ">
        <title>Extensive microbial diversity within the chicken gut microbiome revealed by metagenomics and culture.</title>
        <authorList>
            <person name="Gilroy R."/>
            <person name="Ravi A."/>
            <person name="Getino M."/>
            <person name="Pursley I."/>
            <person name="Horton D.L."/>
            <person name="Alikhan N.F."/>
            <person name="Baker D."/>
            <person name="Gharbi K."/>
            <person name="Hall N."/>
            <person name="Watson M."/>
            <person name="Adriaenssens E.M."/>
            <person name="Foster-Nyarko E."/>
            <person name="Jarju S."/>
            <person name="Secka A."/>
            <person name="Antonio M."/>
            <person name="Oren A."/>
            <person name="Chaudhuri R.R."/>
            <person name="La Ragione R."/>
            <person name="Hildebrand F."/>
            <person name="Pallen M.J."/>
        </authorList>
    </citation>
    <scope>NUCLEOTIDE SEQUENCE</scope>
    <source>
        <strain evidence="2">CHK165-10780</strain>
    </source>
</reference>
<reference evidence="2" key="1">
    <citation type="submission" date="2020-10" db="EMBL/GenBank/DDBJ databases">
        <authorList>
            <person name="Gilroy R."/>
        </authorList>
    </citation>
    <scope>NUCLEOTIDE SEQUENCE</scope>
    <source>
        <strain evidence="2">CHK165-10780</strain>
    </source>
</reference>
<dbReference type="EMBL" id="DVFU01000023">
    <property type="protein sequence ID" value="HIQ64329.1"/>
    <property type="molecule type" value="Genomic_DNA"/>
</dbReference>
<evidence type="ECO:0000313" key="2">
    <source>
        <dbReference type="EMBL" id="HIQ64329.1"/>
    </source>
</evidence>
<feature type="transmembrane region" description="Helical" evidence="1">
    <location>
        <begin position="14"/>
        <end position="36"/>
    </location>
</feature>
<feature type="transmembrane region" description="Helical" evidence="1">
    <location>
        <begin position="94"/>
        <end position="121"/>
    </location>
</feature>
<evidence type="ECO:0000256" key="1">
    <source>
        <dbReference type="SAM" id="Phobius"/>
    </source>
</evidence>
<dbReference type="InterPro" id="IPR007165">
    <property type="entry name" value="Phage_holin_4_2"/>
</dbReference>
<gene>
    <name evidence="2" type="ORF">IAC85_01165</name>
</gene>
<feature type="transmembrane region" description="Helical" evidence="1">
    <location>
        <begin position="67"/>
        <end position="88"/>
    </location>
</feature>
<dbReference type="Pfam" id="PF04020">
    <property type="entry name" value="Phage_holin_4_2"/>
    <property type="match status" value="1"/>
</dbReference>
<comment type="caution">
    <text evidence="2">The sequence shown here is derived from an EMBL/GenBank/DDBJ whole genome shotgun (WGS) entry which is preliminary data.</text>
</comment>
<evidence type="ECO:0000313" key="3">
    <source>
        <dbReference type="Proteomes" id="UP000886725"/>
    </source>
</evidence>
<dbReference type="PANTHER" id="PTHR37309">
    <property type="entry name" value="SLR0284 PROTEIN"/>
    <property type="match status" value="1"/>
</dbReference>